<organism evidence="1">
    <name type="scientific">Arundo donax</name>
    <name type="common">Giant reed</name>
    <name type="synonym">Donax arundinaceus</name>
    <dbReference type="NCBI Taxonomy" id="35708"/>
    <lineage>
        <taxon>Eukaryota</taxon>
        <taxon>Viridiplantae</taxon>
        <taxon>Streptophyta</taxon>
        <taxon>Embryophyta</taxon>
        <taxon>Tracheophyta</taxon>
        <taxon>Spermatophyta</taxon>
        <taxon>Magnoliopsida</taxon>
        <taxon>Liliopsida</taxon>
        <taxon>Poales</taxon>
        <taxon>Poaceae</taxon>
        <taxon>PACMAD clade</taxon>
        <taxon>Arundinoideae</taxon>
        <taxon>Arundineae</taxon>
        <taxon>Arundo</taxon>
    </lineage>
</organism>
<evidence type="ECO:0000313" key="1">
    <source>
        <dbReference type="EMBL" id="JAD70255.1"/>
    </source>
</evidence>
<accession>A0A0A9CA28</accession>
<dbReference type="AlphaFoldDB" id="A0A0A9CA28"/>
<proteinExistence type="predicted"/>
<dbReference type="EMBL" id="GBRH01227640">
    <property type="protein sequence ID" value="JAD70255.1"/>
    <property type="molecule type" value="Transcribed_RNA"/>
</dbReference>
<reference evidence="1" key="2">
    <citation type="journal article" date="2015" name="Data Brief">
        <title>Shoot transcriptome of the giant reed, Arundo donax.</title>
        <authorList>
            <person name="Barrero R.A."/>
            <person name="Guerrero F.D."/>
            <person name="Moolhuijzen P."/>
            <person name="Goolsby J.A."/>
            <person name="Tidwell J."/>
            <person name="Bellgard S.E."/>
            <person name="Bellgard M.I."/>
        </authorList>
    </citation>
    <scope>NUCLEOTIDE SEQUENCE</scope>
    <source>
        <tissue evidence="1">Shoot tissue taken approximately 20 cm above the soil surface</tissue>
    </source>
</reference>
<reference evidence="1" key="1">
    <citation type="submission" date="2014-09" db="EMBL/GenBank/DDBJ databases">
        <authorList>
            <person name="Magalhaes I.L.F."/>
            <person name="Oliveira U."/>
            <person name="Santos F.R."/>
            <person name="Vidigal T.H.D.A."/>
            <person name="Brescovit A.D."/>
            <person name="Santos A.J."/>
        </authorList>
    </citation>
    <scope>NUCLEOTIDE SEQUENCE</scope>
    <source>
        <tissue evidence="1">Shoot tissue taken approximately 20 cm above the soil surface</tissue>
    </source>
</reference>
<protein>
    <submittedName>
        <fullName evidence="1">Uncharacterized protein</fullName>
    </submittedName>
</protein>
<name>A0A0A9CA28_ARUDO</name>
<sequence>MGGTNLSSLIRILSILLIRRHPDLNWG</sequence>